<dbReference type="InterPro" id="IPR002201">
    <property type="entry name" value="Glyco_trans_9"/>
</dbReference>
<evidence type="ECO:0000256" key="1">
    <source>
        <dbReference type="ARBA" id="ARBA00022676"/>
    </source>
</evidence>
<dbReference type="EMBL" id="JBHTHX010001332">
    <property type="protein sequence ID" value="MFD0888435.1"/>
    <property type="molecule type" value="Genomic_DNA"/>
</dbReference>
<dbReference type="Pfam" id="PF01075">
    <property type="entry name" value="Glyco_transf_9"/>
    <property type="match status" value="1"/>
</dbReference>
<dbReference type="Gene3D" id="3.40.50.2000">
    <property type="entry name" value="Glycogen Phosphorylase B"/>
    <property type="match status" value="1"/>
</dbReference>
<keyword evidence="1" id="KW-0328">Glycosyltransferase</keyword>
<dbReference type="PANTHER" id="PTHR30160:SF1">
    <property type="entry name" value="LIPOPOLYSACCHARIDE 1,2-N-ACETYLGLUCOSAMINETRANSFERASE-RELATED"/>
    <property type="match status" value="1"/>
</dbReference>
<sequence>VCGDTGVAHLATALSTPSVVLFGPTPPARWGPPPGESRHVVLWSGRTGDPFATRPDPGLLAITPADVLAAITTLSAATERSTS</sequence>
<comment type="caution">
    <text evidence="3">The sequence shown here is derived from an EMBL/GenBank/DDBJ whole genome shotgun (WGS) entry which is preliminary data.</text>
</comment>
<feature type="non-terminal residue" evidence="3">
    <location>
        <position position="1"/>
    </location>
</feature>
<name>A0ABW3DX91_9ACTN</name>
<organism evidence="3 4">
    <name type="scientific">Streptosporangium algeriense</name>
    <dbReference type="NCBI Taxonomy" id="1682748"/>
    <lineage>
        <taxon>Bacteria</taxon>
        <taxon>Bacillati</taxon>
        <taxon>Actinomycetota</taxon>
        <taxon>Actinomycetes</taxon>
        <taxon>Streptosporangiales</taxon>
        <taxon>Streptosporangiaceae</taxon>
        <taxon>Streptosporangium</taxon>
    </lineage>
</organism>
<dbReference type="Proteomes" id="UP001597024">
    <property type="component" value="Unassembled WGS sequence"/>
</dbReference>
<accession>A0ABW3DX91</accession>
<dbReference type="PANTHER" id="PTHR30160">
    <property type="entry name" value="TETRAACYLDISACCHARIDE 4'-KINASE-RELATED"/>
    <property type="match status" value="1"/>
</dbReference>
<evidence type="ECO:0000313" key="4">
    <source>
        <dbReference type="Proteomes" id="UP001597024"/>
    </source>
</evidence>
<dbReference type="SUPFAM" id="SSF53756">
    <property type="entry name" value="UDP-Glycosyltransferase/glycogen phosphorylase"/>
    <property type="match status" value="1"/>
</dbReference>
<evidence type="ECO:0000313" key="3">
    <source>
        <dbReference type="EMBL" id="MFD0888435.1"/>
    </source>
</evidence>
<keyword evidence="4" id="KW-1185">Reference proteome</keyword>
<gene>
    <name evidence="3" type="ORF">ACFQ08_28205</name>
</gene>
<protein>
    <submittedName>
        <fullName evidence="3">Glycosyltransferase family 9 protein</fullName>
    </submittedName>
</protein>
<evidence type="ECO:0000256" key="2">
    <source>
        <dbReference type="ARBA" id="ARBA00022679"/>
    </source>
</evidence>
<proteinExistence type="predicted"/>
<dbReference type="InterPro" id="IPR051199">
    <property type="entry name" value="LPS_LOS_Heptosyltrfase"/>
</dbReference>
<keyword evidence="2" id="KW-0808">Transferase</keyword>
<reference evidence="4" key="1">
    <citation type="journal article" date="2019" name="Int. J. Syst. Evol. Microbiol.">
        <title>The Global Catalogue of Microorganisms (GCM) 10K type strain sequencing project: providing services to taxonomists for standard genome sequencing and annotation.</title>
        <authorList>
            <consortium name="The Broad Institute Genomics Platform"/>
            <consortium name="The Broad Institute Genome Sequencing Center for Infectious Disease"/>
            <person name="Wu L."/>
            <person name="Ma J."/>
        </authorList>
    </citation>
    <scope>NUCLEOTIDE SEQUENCE [LARGE SCALE GENOMIC DNA]</scope>
    <source>
        <strain evidence="4">CCUG 62974</strain>
    </source>
</reference>